<reference evidence="1" key="1">
    <citation type="journal article" date="2020" name="Nature">
        <title>Giant virus diversity and host interactions through global metagenomics.</title>
        <authorList>
            <person name="Schulz F."/>
            <person name="Roux S."/>
            <person name="Paez-Espino D."/>
            <person name="Jungbluth S."/>
            <person name="Walsh D.A."/>
            <person name="Denef V.J."/>
            <person name="McMahon K.D."/>
            <person name="Konstantinidis K.T."/>
            <person name="Eloe-Fadrosh E.A."/>
            <person name="Kyrpides N.C."/>
            <person name="Woyke T."/>
        </authorList>
    </citation>
    <scope>NUCLEOTIDE SEQUENCE</scope>
    <source>
        <strain evidence="1">GVMAG-M-3300023179-138</strain>
    </source>
</reference>
<dbReference type="EMBL" id="MN739744">
    <property type="protein sequence ID" value="QHT24347.1"/>
    <property type="molecule type" value="Genomic_DNA"/>
</dbReference>
<sequence length="68" mass="8210">MYYIYNCWELQRPGESTIAGSLVLDTADTEDKARELMTMYEARHKDFNEKFPIGNENRRTRFVYIQWP</sequence>
<dbReference type="AlphaFoldDB" id="A0A6C0E597"/>
<evidence type="ECO:0000313" key="1">
    <source>
        <dbReference type="EMBL" id="QHT24347.1"/>
    </source>
</evidence>
<protein>
    <submittedName>
        <fullName evidence="1">Uncharacterized protein</fullName>
    </submittedName>
</protein>
<accession>A0A6C0E597</accession>
<name>A0A6C0E597_9ZZZZ</name>
<organism evidence="1">
    <name type="scientific">viral metagenome</name>
    <dbReference type="NCBI Taxonomy" id="1070528"/>
    <lineage>
        <taxon>unclassified sequences</taxon>
        <taxon>metagenomes</taxon>
        <taxon>organismal metagenomes</taxon>
    </lineage>
</organism>
<proteinExistence type="predicted"/>